<reference evidence="3 4" key="1">
    <citation type="submission" date="2020-03" db="EMBL/GenBank/DDBJ databases">
        <title>Roseomonas selenitidurans sp. nov. isolated from soil.</title>
        <authorList>
            <person name="Liu H."/>
        </authorList>
    </citation>
    <scope>NUCLEOTIDE SEQUENCE [LARGE SCALE GENOMIC DNA]</scope>
    <source>
        <strain evidence="3 4">JCM 15073</strain>
    </source>
</reference>
<dbReference type="RefSeq" id="WP_168051688.1">
    <property type="nucleotide sequence ID" value="NZ_JAATJR010000005.1"/>
</dbReference>
<protein>
    <submittedName>
        <fullName evidence="3">Uncharacterized protein</fullName>
    </submittedName>
</protein>
<keyword evidence="2" id="KW-0812">Transmembrane</keyword>
<comment type="caution">
    <text evidence="3">The sequence shown here is derived from an EMBL/GenBank/DDBJ whole genome shotgun (WGS) entry which is preliminary data.</text>
</comment>
<keyword evidence="4" id="KW-1185">Reference proteome</keyword>
<evidence type="ECO:0000256" key="2">
    <source>
        <dbReference type="SAM" id="Phobius"/>
    </source>
</evidence>
<feature type="transmembrane region" description="Helical" evidence="2">
    <location>
        <begin position="40"/>
        <end position="63"/>
    </location>
</feature>
<gene>
    <name evidence="3" type="ORF">HB662_19335</name>
</gene>
<dbReference type="Proteomes" id="UP000765160">
    <property type="component" value="Unassembled WGS sequence"/>
</dbReference>
<accession>A0ABX1F3R3</accession>
<evidence type="ECO:0000313" key="3">
    <source>
        <dbReference type="EMBL" id="NKE46942.1"/>
    </source>
</evidence>
<evidence type="ECO:0000256" key="1">
    <source>
        <dbReference type="SAM" id="MobiDB-lite"/>
    </source>
</evidence>
<keyword evidence="2" id="KW-1133">Transmembrane helix</keyword>
<name>A0ABX1F3R3_9PROT</name>
<proteinExistence type="predicted"/>
<evidence type="ECO:0000313" key="4">
    <source>
        <dbReference type="Proteomes" id="UP000765160"/>
    </source>
</evidence>
<organism evidence="3 4">
    <name type="scientific">Falsiroseomonas frigidaquae</name>
    <dbReference type="NCBI Taxonomy" id="487318"/>
    <lineage>
        <taxon>Bacteria</taxon>
        <taxon>Pseudomonadati</taxon>
        <taxon>Pseudomonadota</taxon>
        <taxon>Alphaproteobacteria</taxon>
        <taxon>Acetobacterales</taxon>
        <taxon>Roseomonadaceae</taxon>
        <taxon>Falsiroseomonas</taxon>
    </lineage>
</organism>
<sequence length="362" mass="38785">MSAEDDATIRHSPASRAAPPPRVEWGHAPPAPPKRTARPAWPWVLLGLGAVVAAGLGGWWLALAPLRVEPAAQVAAVPEAVPVPAPVVVPVVVPVPAPEPTPAPDPAALPAPSRLATLPPLMEEAAIAAHRADQPRLIRFAGNPAVFLVDYPTLAAQGAALNRVAALVEKAGLPRDRVLTEAEMNAAIARSGDSAATFYFGHNYRGADLARFFALAERDGLALSPAEEWLRAQYRLARGLAPAGQEIVLLSLAAPGPEMDEAGRATILHHELSHGRYGTDAAYAAHIRRVWTERFTEPERAAFRAFLGREGYDTAIETLMIDEAQAYLLHTPDPRFFTPAHLGLPPAEVERLRTLMREGMPP</sequence>
<feature type="region of interest" description="Disordered" evidence="1">
    <location>
        <begin position="1"/>
        <end position="34"/>
    </location>
</feature>
<keyword evidence="2" id="KW-0472">Membrane</keyword>
<dbReference type="EMBL" id="JAAVTX010000005">
    <property type="protein sequence ID" value="NKE46942.1"/>
    <property type="molecule type" value="Genomic_DNA"/>
</dbReference>